<comment type="subcellular location">
    <subcellularLocation>
        <location evidence="1">Nucleus</location>
    </subcellularLocation>
</comment>
<dbReference type="GO" id="GO:0003677">
    <property type="term" value="F:DNA binding"/>
    <property type="evidence" value="ECO:0007669"/>
    <property type="project" value="InterPro"/>
</dbReference>
<organism evidence="6 7">
    <name type="scientific">Diabrotica balteata</name>
    <name type="common">Banded cucumber beetle</name>
    <dbReference type="NCBI Taxonomy" id="107213"/>
    <lineage>
        <taxon>Eukaryota</taxon>
        <taxon>Metazoa</taxon>
        <taxon>Ecdysozoa</taxon>
        <taxon>Arthropoda</taxon>
        <taxon>Hexapoda</taxon>
        <taxon>Insecta</taxon>
        <taxon>Pterygota</taxon>
        <taxon>Neoptera</taxon>
        <taxon>Endopterygota</taxon>
        <taxon>Coleoptera</taxon>
        <taxon>Polyphaga</taxon>
        <taxon>Cucujiformia</taxon>
        <taxon>Chrysomeloidea</taxon>
        <taxon>Chrysomelidae</taxon>
        <taxon>Galerucinae</taxon>
        <taxon>Diabroticina</taxon>
        <taxon>Diabroticites</taxon>
        <taxon>Diabrotica</taxon>
    </lineage>
</organism>
<evidence type="ECO:0000256" key="3">
    <source>
        <dbReference type="ARBA" id="ARBA00023163"/>
    </source>
</evidence>
<keyword evidence="2" id="KW-0240">DNA-directed RNA polymerase</keyword>
<dbReference type="Proteomes" id="UP001153709">
    <property type="component" value="Chromosome 10"/>
</dbReference>
<dbReference type="AlphaFoldDB" id="A0A9N9SP63"/>
<reference evidence="6" key="1">
    <citation type="submission" date="2022-01" db="EMBL/GenBank/DDBJ databases">
        <authorList>
            <person name="King R."/>
        </authorList>
    </citation>
    <scope>NUCLEOTIDE SEQUENCE</scope>
</reference>
<feature type="compositionally biased region" description="Basic and acidic residues" evidence="5">
    <location>
        <begin position="40"/>
        <end position="70"/>
    </location>
</feature>
<keyword evidence="4" id="KW-0539">Nucleus</keyword>
<dbReference type="InterPro" id="IPR007811">
    <property type="entry name" value="RPC4"/>
</dbReference>
<sequence length="316" mass="36195">MVKEEAPTNTRLTSFKLPRDLTLAPKKTKKVFVPNLNAVRKKETPKEFNRREDRNKNGGRERKQKPRDNTPKFVQSSGIFSEGVGADVIRTRSSEGRSDKENDVAPLLTMPTIKKNSFQVDQKNEDYVFKKITDCDEESDDEKLPFRPISWENKFQQPLYGKTDITNGIKSERLEPSLKKLKLEPSEYVNGICVESREFLIEDKYNHDMPSMSLWALPDSFAGKGLSDDPNCKKLFDFGLKNMQEGQIGKIIIRKSGKMEIQIGSTQYELVQGDCDYKEEAIALDLTSSKTKAKTAVMGNIEHRYFLAPDWDRLLQ</sequence>
<evidence type="ECO:0008006" key="8">
    <source>
        <dbReference type="Google" id="ProtNLM"/>
    </source>
</evidence>
<dbReference type="OrthoDB" id="5836119at2759"/>
<accession>A0A9N9SP63</accession>
<dbReference type="Pfam" id="PF05132">
    <property type="entry name" value="RNA_pol_Rpc4"/>
    <property type="match status" value="1"/>
</dbReference>
<dbReference type="GO" id="GO:0005666">
    <property type="term" value="C:RNA polymerase III complex"/>
    <property type="evidence" value="ECO:0007669"/>
    <property type="project" value="InterPro"/>
</dbReference>
<protein>
    <recommendedName>
        <fullName evidence="8">DNA-directed RNA polymerase III subunit RPC4</fullName>
    </recommendedName>
</protein>
<keyword evidence="7" id="KW-1185">Reference proteome</keyword>
<dbReference type="GO" id="GO:0042797">
    <property type="term" value="P:tRNA transcription by RNA polymerase III"/>
    <property type="evidence" value="ECO:0007669"/>
    <property type="project" value="TreeGrafter"/>
</dbReference>
<gene>
    <name evidence="6" type="ORF">DIABBA_LOCUS2659</name>
</gene>
<evidence type="ECO:0000256" key="4">
    <source>
        <dbReference type="ARBA" id="ARBA00023242"/>
    </source>
</evidence>
<proteinExistence type="predicted"/>
<evidence type="ECO:0000256" key="5">
    <source>
        <dbReference type="SAM" id="MobiDB-lite"/>
    </source>
</evidence>
<evidence type="ECO:0000313" key="6">
    <source>
        <dbReference type="EMBL" id="CAG9828760.1"/>
    </source>
</evidence>
<feature type="region of interest" description="Disordered" evidence="5">
    <location>
        <begin position="33"/>
        <end position="77"/>
    </location>
</feature>
<dbReference type="PANTHER" id="PTHR13408">
    <property type="entry name" value="DNA-DIRECTED RNA POLYMERASE III"/>
    <property type="match status" value="1"/>
</dbReference>
<evidence type="ECO:0000256" key="1">
    <source>
        <dbReference type="ARBA" id="ARBA00004123"/>
    </source>
</evidence>
<dbReference type="PANTHER" id="PTHR13408:SF0">
    <property type="entry name" value="DNA-DIRECTED RNA POLYMERASE III SUBUNIT RPC4"/>
    <property type="match status" value="1"/>
</dbReference>
<dbReference type="EMBL" id="OU898285">
    <property type="protein sequence ID" value="CAG9828760.1"/>
    <property type="molecule type" value="Genomic_DNA"/>
</dbReference>
<evidence type="ECO:0000256" key="2">
    <source>
        <dbReference type="ARBA" id="ARBA00022478"/>
    </source>
</evidence>
<evidence type="ECO:0000313" key="7">
    <source>
        <dbReference type="Proteomes" id="UP001153709"/>
    </source>
</evidence>
<name>A0A9N9SP63_DIABA</name>
<keyword evidence="3" id="KW-0804">Transcription</keyword>